<reference evidence="7 8" key="1">
    <citation type="journal article" date="2015" name="Stand. Genomic Sci.">
        <title>Genomic Encyclopedia of Bacterial and Archaeal Type Strains, Phase III: the genomes of soil and plant-associated and newly described type strains.</title>
        <authorList>
            <person name="Whitman W.B."/>
            <person name="Woyke T."/>
            <person name="Klenk H.P."/>
            <person name="Zhou Y."/>
            <person name="Lilburn T.G."/>
            <person name="Beck B.J."/>
            <person name="De Vos P."/>
            <person name="Vandamme P."/>
            <person name="Eisen J.A."/>
            <person name="Garrity G."/>
            <person name="Hugenholtz P."/>
            <person name="Kyrpides N.C."/>
        </authorList>
    </citation>
    <scope>NUCLEOTIDE SEQUENCE [LARGE SCALE GENOMIC DNA]</scope>
    <source>
        <strain evidence="7 8">CGMCC 1.10822</strain>
    </source>
</reference>
<accession>A0A562RBD0</accession>
<protein>
    <submittedName>
        <fullName evidence="7">Hemolysin activation/secretion protein</fullName>
    </submittedName>
</protein>
<keyword evidence="3" id="KW-0998">Cell outer membrane</keyword>
<dbReference type="Gene3D" id="2.40.160.50">
    <property type="entry name" value="membrane protein fhac: a member of the omp85/tpsb transporter family"/>
    <property type="match status" value="1"/>
</dbReference>
<dbReference type="Pfam" id="PF08479">
    <property type="entry name" value="POTRA_2"/>
    <property type="match status" value="1"/>
</dbReference>
<evidence type="ECO:0000256" key="2">
    <source>
        <dbReference type="ARBA" id="ARBA00022692"/>
    </source>
</evidence>
<dbReference type="InterPro" id="IPR051544">
    <property type="entry name" value="TPS_OM_transporter"/>
</dbReference>
<feature type="chain" id="PRO_5021886885" evidence="4">
    <location>
        <begin position="36"/>
        <end position="559"/>
    </location>
</feature>
<dbReference type="InterPro" id="IPR005565">
    <property type="entry name" value="Hemolysn_activator_HlyB_C"/>
</dbReference>
<dbReference type="Pfam" id="PF03865">
    <property type="entry name" value="ShlB"/>
    <property type="match status" value="1"/>
</dbReference>
<dbReference type="RefSeq" id="WP_145648996.1">
    <property type="nucleotide sequence ID" value="NZ_VLLB01000003.1"/>
</dbReference>
<feature type="signal peptide" evidence="4">
    <location>
        <begin position="1"/>
        <end position="35"/>
    </location>
</feature>
<dbReference type="GO" id="GO:0046819">
    <property type="term" value="P:protein secretion by the type V secretion system"/>
    <property type="evidence" value="ECO:0007669"/>
    <property type="project" value="TreeGrafter"/>
</dbReference>
<dbReference type="PANTHER" id="PTHR34597:SF6">
    <property type="entry name" value="BLR6126 PROTEIN"/>
    <property type="match status" value="1"/>
</dbReference>
<dbReference type="GO" id="GO:0008320">
    <property type="term" value="F:protein transmembrane transporter activity"/>
    <property type="evidence" value="ECO:0007669"/>
    <property type="project" value="TreeGrafter"/>
</dbReference>
<organism evidence="7 8">
    <name type="scientific">Pseudoduganella lurida</name>
    <dbReference type="NCBI Taxonomy" id="1036180"/>
    <lineage>
        <taxon>Bacteria</taxon>
        <taxon>Pseudomonadati</taxon>
        <taxon>Pseudomonadota</taxon>
        <taxon>Betaproteobacteria</taxon>
        <taxon>Burkholderiales</taxon>
        <taxon>Oxalobacteraceae</taxon>
        <taxon>Telluria group</taxon>
        <taxon>Pseudoduganella</taxon>
    </lineage>
</organism>
<dbReference type="EMBL" id="VLLB01000003">
    <property type="protein sequence ID" value="TWI66367.1"/>
    <property type="molecule type" value="Genomic_DNA"/>
</dbReference>
<keyword evidence="1" id="KW-0472">Membrane</keyword>
<proteinExistence type="predicted"/>
<sequence>MTRPKKVVRKEVQLGVRMALAASLGLAFAAPPAWAQSESNLQRTLPRAQPRQPESNAALREPMQNLDQLENVAVHPTDIRIAGVKSVPFAEISAVFSQFNNQDTTVGQLAEAAKKVADVYAQHGYALSFAYLPVQDMANGRVQIVVVEGYIGNVVINDAPPNLLPQIRRLAERLKEERPLRRSSFERYVSLISRLPGIGVDANVQPPQNTDGAAELTLDVHFKRFNTTAALDANHPGFEGMLSATVNGLTPLADQLTASIMWPRGDYDKRYYSVEYALPLGSDGLMLRASAYRYEGKANQVYYYDVPLNQSYRDARGSVMLSYPLILEAGRSVMLEGGVYGSGSGEIYSVPGVDERLDLRANVRAAQLGINASWQRERYSAEASAQVIRAFKGVGSSQLEDLVDLEFVKTRVSANRRDSWGEDNSIGTFINATYQHSGRRLPTSEKIVFGGSYFASAYPSGDASGDTGWAISGEISKGFLLKKAYLNSLQPFVGFDAAKVKNATDFSSRDTLKSGFVGLRFDVNEKLNVAISAAKPIGVAPLGETGKPWRYNLQGGVSF</sequence>
<dbReference type="Gene3D" id="3.10.20.310">
    <property type="entry name" value="membrane protein fhac"/>
    <property type="match status" value="1"/>
</dbReference>
<dbReference type="Proteomes" id="UP000318431">
    <property type="component" value="Unassembled WGS sequence"/>
</dbReference>
<dbReference type="GO" id="GO:0098046">
    <property type="term" value="C:type V protein secretion system complex"/>
    <property type="evidence" value="ECO:0007669"/>
    <property type="project" value="TreeGrafter"/>
</dbReference>
<evidence type="ECO:0000256" key="3">
    <source>
        <dbReference type="ARBA" id="ARBA00023237"/>
    </source>
</evidence>
<dbReference type="InterPro" id="IPR013686">
    <property type="entry name" value="Polypept-transport_assoc_ShlB"/>
</dbReference>
<keyword evidence="2" id="KW-0812">Transmembrane</keyword>
<evidence type="ECO:0000313" key="8">
    <source>
        <dbReference type="Proteomes" id="UP000318431"/>
    </source>
</evidence>
<gene>
    <name evidence="7" type="ORF">IP91_02180</name>
</gene>
<dbReference type="AlphaFoldDB" id="A0A562RBD0"/>
<evidence type="ECO:0000256" key="1">
    <source>
        <dbReference type="ARBA" id="ARBA00022452"/>
    </source>
</evidence>
<feature type="domain" description="Haemolysin activator HlyB C-terminal" evidence="5">
    <location>
        <begin position="361"/>
        <end position="520"/>
    </location>
</feature>
<evidence type="ECO:0000259" key="6">
    <source>
        <dbReference type="Pfam" id="PF08479"/>
    </source>
</evidence>
<keyword evidence="1" id="KW-1134">Transmembrane beta strand</keyword>
<feature type="domain" description="Polypeptide-transport-associated ShlB-type" evidence="6">
    <location>
        <begin position="77"/>
        <end position="149"/>
    </location>
</feature>
<keyword evidence="4" id="KW-0732">Signal</keyword>
<evidence type="ECO:0000313" key="7">
    <source>
        <dbReference type="EMBL" id="TWI66367.1"/>
    </source>
</evidence>
<dbReference type="OrthoDB" id="572300at2"/>
<comment type="caution">
    <text evidence="7">The sequence shown here is derived from an EMBL/GenBank/DDBJ whole genome shotgun (WGS) entry which is preliminary data.</text>
</comment>
<evidence type="ECO:0000259" key="5">
    <source>
        <dbReference type="Pfam" id="PF03865"/>
    </source>
</evidence>
<name>A0A562RBD0_9BURK</name>
<keyword evidence="8" id="KW-1185">Reference proteome</keyword>
<dbReference type="PANTHER" id="PTHR34597">
    <property type="entry name" value="SLR1661 PROTEIN"/>
    <property type="match status" value="1"/>
</dbReference>
<evidence type="ECO:0000256" key="4">
    <source>
        <dbReference type="SAM" id="SignalP"/>
    </source>
</evidence>